<dbReference type="AlphaFoldDB" id="A0A9D4QRF8"/>
<reference evidence="2" key="1">
    <citation type="journal article" date="2019" name="bioRxiv">
        <title>The Genome of the Zebra Mussel, Dreissena polymorpha: A Resource for Invasive Species Research.</title>
        <authorList>
            <person name="McCartney M.A."/>
            <person name="Auch B."/>
            <person name="Kono T."/>
            <person name="Mallez S."/>
            <person name="Zhang Y."/>
            <person name="Obille A."/>
            <person name="Becker A."/>
            <person name="Abrahante J.E."/>
            <person name="Garbe J."/>
            <person name="Badalamenti J.P."/>
            <person name="Herman A."/>
            <person name="Mangelson H."/>
            <person name="Liachko I."/>
            <person name="Sullivan S."/>
            <person name="Sone E.D."/>
            <person name="Koren S."/>
            <person name="Silverstein K.A.T."/>
            <person name="Beckman K.B."/>
            <person name="Gohl D.M."/>
        </authorList>
    </citation>
    <scope>NUCLEOTIDE SEQUENCE</scope>
    <source>
        <strain evidence="2">Duluth1</strain>
        <tissue evidence="2">Whole animal</tissue>
    </source>
</reference>
<dbReference type="Proteomes" id="UP000828390">
    <property type="component" value="Unassembled WGS sequence"/>
</dbReference>
<proteinExistence type="predicted"/>
<sequence length="82" mass="8920">MSVWETVLAPSQTVWESPAGVNAVIAPSQTVWESPAGTLKSISGQSSAFFFMSSSFFFHFSAVLIATQYAFMAATVSCHFFR</sequence>
<keyword evidence="1" id="KW-0472">Membrane</keyword>
<dbReference type="EMBL" id="JAIWYP010000004">
    <property type="protein sequence ID" value="KAH3840433.1"/>
    <property type="molecule type" value="Genomic_DNA"/>
</dbReference>
<keyword evidence="3" id="KW-1185">Reference proteome</keyword>
<keyword evidence="1" id="KW-1133">Transmembrane helix</keyword>
<protein>
    <submittedName>
        <fullName evidence="2">Uncharacterized protein</fullName>
    </submittedName>
</protein>
<reference evidence="2" key="2">
    <citation type="submission" date="2020-11" db="EMBL/GenBank/DDBJ databases">
        <authorList>
            <person name="McCartney M.A."/>
            <person name="Auch B."/>
            <person name="Kono T."/>
            <person name="Mallez S."/>
            <person name="Becker A."/>
            <person name="Gohl D.M."/>
            <person name="Silverstein K.A.T."/>
            <person name="Koren S."/>
            <person name="Bechman K.B."/>
            <person name="Herman A."/>
            <person name="Abrahante J.E."/>
            <person name="Garbe J."/>
        </authorList>
    </citation>
    <scope>NUCLEOTIDE SEQUENCE</scope>
    <source>
        <strain evidence="2">Duluth1</strain>
        <tissue evidence="2">Whole animal</tissue>
    </source>
</reference>
<feature type="transmembrane region" description="Helical" evidence="1">
    <location>
        <begin position="56"/>
        <end position="81"/>
    </location>
</feature>
<gene>
    <name evidence="2" type="ORF">DPMN_113882</name>
</gene>
<accession>A0A9D4QRF8</accession>
<keyword evidence="1" id="KW-0812">Transmembrane</keyword>
<comment type="caution">
    <text evidence="2">The sequence shown here is derived from an EMBL/GenBank/DDBJ whole genome shotgun (WGS) entry which is preliminary data.</text>
</comment>
<evidence type="ECO:0000313" key="2">
    <source>
        <dbReference type="EMBL" id="KAH3840433.1"/>
    </source>
</evidence>
<evidence type="ECO:0000256" key="1">
    <source>
        <dbReference type="SAM" id="Phobius"/>
    </source>
</evidence>
<organism evidence="2 3">
    <name type="scientific">Dreissena polymorpha</name>
    <name type="common">Zebra mussel</name>
    <name type="synonym">Mytilus polymorpha</name>
    <dbReference type="NCBI Taxonomy" id="45954"/>
    <lineage>
        <taxon>Eukaryota</taxon>
        <taxon>Metazoa</taxon>
        <taxon>Spiralia</taxon>
        <taxon>Lophotrochozoa</taxon>
        <taxon>Mollusca</taxon>
        <taxon>Bivalvia</taxon>
        <taxon>Autobranchia</taxon>
        <taxon>Heteroconchia</taxon>
        <taxon>Euheterodonta</taxon>
        <taxon>Imparidentia</taxon>
        <taxon>Neoheterodontei</taxon>
        <taxon>Myida</taxon>
        <taxon>Dreissenoidea</taxon>
        <taxon>Dreissenidae</taxon>
        <taxon>Dreissena</taxon>
    </lineage>
</organism>
<name>A0A9D4QRF8_DREPO</name>
<evidence type="ECO:0000313" key="3">
    <source>
        <dbReference type="Proteomes" id="UP000828390"/>
    </source>
</evidence>